<accession>A0ABP6KG34</accession>
<dbReference type="PRINTS" id="PR00081">
    <property type="entry name" value="GDHRDH"/>
</dbReference>
<protein>
    <submittedName>
        <fullName evidence="2">SDR family oxidoreductase</fullName>
    </submittedName>
</protein>
<sequence>MDMQIKGKNALVLASSNGLGKAIAHELANEGANVMLTSRTEKDLKAAKEEIEKSATGSVSYCVLDQTKPESIADAVKQTRETFGSISILVNNSGGPPAGSFEDFDDEDWQKAFELTLLSYIRVIRLVLPDLKENKGRILNNTSSSTKEPIDGLTLSNVFRVGILGLAKTLSQELAQDDILVNTIGPGRVQTKRIEELDQATAEKKGQNKKEIQDANLATIPMKRYGKPEEFAKVATFLVSGANTYLTEQNILVDGGKVKAI</sequence>
<reference evidence="3" key="1">
    <citation type="journal article" date="2019" name="Int. J. Syst. Evol. Microbiol.">
        <title>The Global Catalogue of Microorganisms (GCM) 10K type strain sequencing project: providing services to taxonomists for standard genome sequencing and annotation.</title>
        <authorList>
            <consortium name="The Broad Institute Genomics Platform"/>
            <consortium name="The Broad Institute Genome Sequencing Center for Infectious Disease"/>
            <person name="Wu L."/>
            <person name="Ma J."/>
        </authorList>
    </citation>
    <scope>NUCLEOTIDE SEQUENCE [LARGE SCALE GENOMIC DNA]</scope>
    <source>
        <strain evidence="3">JCM 8736</strain>
    </source>
</reference>
<dbReference type="Pfam" id="PF13561">
    <property type="entry name" value="adh_short_C2"/>
    <property type="match status" value="1"/>
</dbReference>
<dbReference type="PANTHER" id="PTHR42879">
    <property type="entry name" value="3-OXOACYL-(ACYL-CARRIER-PROTEIN) REDUCTASE"/>
    <property type="match status" value="1"/>
</dbReference>
<dbReference type="EMBL" id="BAAAXQ010000005">
    <property type="protein sequence ID" value="GAA3009015.1"/>
    <property type="molecule type" value="Genomic_DNA"/>
</dbReference>
<comment type="caution">
    <text evidence="2">The sequence shown here is derived from an EMBL/GenBank/DDBJ whole genome shotgun (WGS) entry which is preliminary data.</text>
</comment>
<evidence type="ECO:0000313" key="2">
    <source>
        <dbReference type="EMBL" id="GAA3009015.1"/>
    </source>
</evidence>
<dbReference type="Gene3D" id="3.40.50.720">
    <property type="entry name" value="NAD(P)-binding Rossmann-like Domain"/>
    <property type="match status" value="1"/>
</dbReference>
<dbReference type="Proteomes" id="UP001501577">
    <property type="component" value="Unassembled WGS sequence"/>
</dbReference>
<evidence type="ECO:0000313" key="3">
    <source>
        <dbReference type="Proteomes" id="UP001501577"/>
    </source>
</evidence>
<dbReference type="InterPro" id="IPR050259">
    <property type="entry name" value="SDR"/>
</dbReference>
<dbReference type="InterPro" id="IPR036291">
    <property type="entry name" value="NAD(P)-bd_dom_sf"/>
</dbReference>
<dbReference type="CDD" id="cd05344">
    <property type="entry name" value="BKR_like_SDR_like"/>
    <property type="match status" value="1"/>
</dbReference>
<proteinExistence type="inferred from homology"/>
<organism evidence="2 3">
    <name type="scientific">Tetragenococcus solitarius</name>
    <dbReference type="NCBI Taxonomy" id="71453"/>
    <lineage>
        <taxon>Bacteria</taxon>
        <taxon>Bacillati</taxon>
        <taxon>Bacillota</taxon>
        <taxon>Bacilli</taxon>
        <taxon>Lactobacillales</taxon>
        <taxon>Enterococcaceae</taxon>
        <taxon>Tetragenococcus</taxon>
    </lineage>
</organism>
<dbReference type="InterPro" id="IPR002347">
    <property type="entry name" value="SDR_fam"/>
</dbReference>
<dbReference type="SUPFAM" id="SSF51735">
    <property type="entry name" value="NAD(P)-binding Rossmann-fold domains"/>
    <property type="match status" value="1"/>
</dbReference>
<name>A0ABP6KG34_9ENTE</name>
<gene>
    <name evidence="2" type="ORF">GCM10019998_01450</name>
</gene>
<dbReference type="RefSeq" id="WP_068706894.1">
    <property type="nucleotide sequence ID" value="NZ_BAAAXQ010000005.1"/>
</dbReference>
<dbReference type="PANTHER" id="PTHR42879:SF6">
    <property type="entry name" value="NADPH-DEPENDENT REDUCTASE BACG"/>
    <property type="match status" value="1"/>
</dbReference>
<keyword evidence="3" id="KW-1185">Reference proteome</keyword>
<comment type="similarity">
    <text evidence="1">Belongs to the short-chain dehydrogenases/reductases (SDR) family.</text>
</comment>
<evidence type="ECO:0000256" key="1">
    <source>
        <dbReference type="ARBA" id="ARBA00006484"/>
    </source>
</evidence>